<comment type="caution">
    <text evidence="4">The sequence shown here is derived from an EMBL/GenBank/DDBJ whole genome shotgun (WGS) entry which is preliminary data.</text>
</comment>
<evidence type="ECO:0000256" key="1">
    <source>
        <dbReference type="SAM" id="MobiDB-lite"/>
    </source>
</evidence>
<reference evidence="4 5" key="1">
    <citation type="submission" date="2019-05" db="EMBL/GenBank/DDBJ databases">
        <title>Emergence of the Ug99 lineage of the wheat stem rust pathogen through somatic hybridization.</title>
        <authorList>
            <person name="Li F."/>
            <person name="Upadhyaya N.M."/>
            <person name="Sperschneider J."/>
            <person name="Matny O."/>
            <person name="Nguyen-Phuc H."/>
            <person name="Mago R."/>
            <person name="Raley C."/>
            <person name="Miller M.E."/>
            <person name="Silverstein K.A.T."/>
            <person name="Henningsen E."/>
            <person name="Hirsch C.D."/>
            <person name="Visser B."/>
            <person name="Pretorius Z.A."/>
            <person name="Steffenson B.J."/>
            <person name="Schwessinger B."/>
            <person name="Dodds P.N."/>
            <person name="Figueroa M."/>
        </authorList>
    </citation>
    <scope>NUCLEOTIDE SEQUENCE [LARGE SCALE GENOMIC DNA]</scope>
    <source>
        <strain evidence="4">21-0</strain>
    </source>
</reference>
<evidence type="ECO:0000313" key="4">
    <source>
        <dbReference type="EMBL" id="KAA1078071.1"/>
    </source>
</evidence>
<dbReference type="EMBL" id="VSWC01000144">
    <property type="protein sequence ID" value="KAA1078071.1"/>
    <property type="molecule type" value="Genomic_DNA"/>
</dbReference>
<feature type="compositionally biased region" description="Polar residues" evidence="1">
    <location>
        <begin position="103"/>
        <end position="125"/>
    </location>
</feature>
<keyword evidence="2" id="KW-0472">Membrane</keyword>
<keyword evidence="2" id="KW-0812">Transmembrane</keyword>
<sequence length="212" mass="23287">MMISRIMILLISGILGVQAMETLKSTRNVSSMNSGREAIGESNKAECTSVHNTEIEDLQTNQHTGRFKATKKLERLKNIVNLNESGKGDHITIDIVETEGLQNQRNPLESQGECSSIDHGTSSTAPPAVKTPNDSIDPEEKARLLNPECNMDDFSGITSKIRIPRQVRTNGCIEWAKKDPASCCISHTMAAASMVCFVFLAVMAVIKTSFRY</sequence>
<keyword evidence="5" id="KW-1185">Reference proteome</keyword>
<feature type="region of interest" description="Disordered" evidence="1">
    <location>
        <begin position="103"/>
        <end position="136"/>
    </location>
</feature>
<organism evidence="4 5">
    <name type="scientific">Puccinia graminis f. sp. tritici</name>
    <dbReference type="NCBI Taxonomy" id="56615"/>
    <lineage>
        <taxon>Eukaryota</taxon>
        <taxon>Fungi</taxon>
        <taxon>Dikarya</taxon>
        <taxon>Basidiomycota</taxon>
        <taxon>Pucciniomycotina</taxon>
        <taxon>Pucciniomycetes</taxon>
        <taxon>Pucciniales</taxon>
        <taxon>Pucciniaceae</taxon>
        <taxon>Puccinia</taxon>
    </lineage>
</organism>
<evidence type="ECO:0000256" key="2">
    <source>
        <dbReference type="SAM" id="Phobius"/>
    </source>
</evidence>
<protein>
    <submittedName>
        <fullName evidence="4">Uncharacterized protein</fullName>
    </submittedName>
</protein>
<keyword evidence="3" id="KW-0732">Signal</keyword>
<accession>A0A5B0MMP8</accession>
<dbReference type="OrthoDB" id="10288596at2759"/>
<evidence type="ECO:0000313" key="5">
    <source>
        <dbReference type="Proteomes" id="UP000324748"/>
    </source>
</evidence>
<dbReference type="Proteomes" id="UP000324748">
    <property type="component" value="Unassembled WGS sequence"/>
</dbReference>
<feature type="chain" id="PRO_5023058178" evidence="3">
    <location>
        <begin position="20"/>
        <end position="212"/>
    </location>
</feature>
<evidence type="ECO:0000256" key="3">
    <source>
        <dbReference type="SAM" id="SignalP"/>
    </source>
</evidence>
<name>A0A5B0MMP8_PUCGR</name>
<feature type="transmembrane region" description="Helical" evidence="2">
    <location>
        <begin position="188"/>
        <end position="206"/>
    </location>
</feature>
<keyword evidence="2" id="KW-1133">Transmembrane helix</keyword>
<gene>
    <name evidence="4" type="ORF">PGT21_028066</name>
</gene>
<feature type="signal peptide" evidence="3">
    <location>
        <begin position="1"/>
        <end position="19"/>
    </location>
</feature>
<proteinExistence type="predicted"/>
<dbReference type="AlphaFoldDB" id="A0A5B0MMP8"/>